<feature type="region of interest" description="Disordered" evidence="1">
    <location>
        <begin position="674"/>
        <end position="693"/>
    </location>
</feature>
<evidence type="ECO:0000256" key="1">
    <source>
        <dbReference type="SAM" id="MobiDB-lite"/>
    </source>
</evidence>
<feature type="region of interest" description="Disordered" evidence="1">
    <location>
        <begin position="717"/>
        <end position="756"/>
    </location>
</feature>
<feature type="compositionally biased region" description="Acidic residues" evidence="1">
    <location>
        <begin position="851"/>
        <end position="861"/>
    </location>
</feature>
<feature type="compositionally biased region" description="Low complexity" evidence="1">
    <location>
        <begin position="799"/>
        <end position="813"/>
    </location>
</feature>
<feature type="compositionally biased region" description="Low complexity" evidence="1">
    <location>
        <begin position="887"/>
        <end position="904"/>
    </location>
</feature>
<keyword evidence="2" id="KW-1133">Transmembrane helix</keyword>
<feature type="region of interest" description="Disordered" evidence="1">
    <location>
        <begin position="1"/>
        <end position="30"/>
    </location>
</feature>
<feature type="transmembrane region" description="Helical" evidence="2">
    <location>
        <begin position="346"/>
        <end position="364"/>
    </location>
</feature>
<organism evidence="3 4">
    <name type="scientific">Panaeolus cyanescens</name>
    <dbReference type="NCBI Taxonomy" id="181874"/>
    <lineage>
        <taxon>Eukaryota</taxon>
        <taxon>Fungi</taxon>
        <taxon>Dikarya</taxon>
        <taxon>Basidiomycota</taxon>
        <taxon>Agaricomycotina</taxon>
        <taxon>Agaricomycetes</taxon>
        <taxon>Agaricomycetidae</taxon>
        <taxon>Agaricales</taxon>
        <taxon>Agaricineae</taxon>
        <taxon>Galeropsidaceae</taxon>
        <taxon>Panaeolus</taxon>
    </lineage>
</organism>
<feature type="region of interest" description="Disordered" evidence="1">
    <location>
        <begin position="799"/>
        <end position="938"/>
    </location>
</feature>
<evidence type="ECO:0000313" key="3">
    <source>
        <dbReference type="EMBL" id="PPR00704.1"/>
    </source>
</evidence>
<dbReference type="Proteomes" id="UP000284842">
    <property type="component" value="Unassembled WGS sequence"/>
</dbReference>
<feature type="transmembrane region" description="Helical" evidence="2">
    <location>
        <begin position="420"/>
        <end position="440"/>
    </location>
</feature>
<feature type="region of interest" description="Disordered" evidence="1">
    <location>
        <begin position="192"/>
        <end position="222"/>
    </location>
</feature>
<dbReference type="OrthoDB" id="3039972at2759"/>
<feature type="region of interest" description="Disordered" evidence="1">
    <location>
        <begin position="94"/>
        <end position="133"/>
    </location>
</feature>
<keyword evidence="2" id="KW-0812">Transmembrane</keyword>
<evidence type="ECO:0000313" key="4">
    <source>
        <dbReference type="Proteomes" id="UP000284842"/>
    </source>
</evidence>
<sequence>MTSSSSPSSPFSLSPSTVQDKSPTVPIDLPSSANYKWLRAHSGIGLRMQVRSEDKLHTHLSADGASAGHQISPREAVGDRVEKKYTADNDANESTLLLFPVPTPPPYPPPPKNPLGPPPRPAHFQGSGFAPTGDSEMVFPTHMSFSPYPNTMNPYIGAVIFEGFLYGLYTTLFFICAYVLIRRHHRLSQRDAAERAKGQLQSSSRRNLNNPSPNNAGPLPSPTYSTHNFSPLSANYSQSQTHFIPVSNHNHNANTYVAPRMTSNKTPQHLPWIWVLLASGLMMYMIASADMVYTLFLLFRGLLGPQQKLAFEDIRIKYWLFVTNNMIADSLLLYRCYVVWTWKKSIVVGPGILLVAATVVGYMFEGSNSSLFGKTWVYLTLIVILNVMLTALTAGRIWYLAHKAHAILQPGLLRRYNATIAILIESGVIYSAYILLNIGFNQNKVANVILDAGFIQVVGIMPTLIIVQVGVGRAVHDFETSEGVNTNRSRFDDDRDAQGHNEMETFDRTAQTFRSLRTGLKTSDVVDHDIDIEVGEGSHRSSRGINRRPLMLQPTSDNRNSHLSVESAYRGLVHGRHSRSSGEEDVYDTPLATPTTPTIKLGHVDGEGQTPPRGHHGVHQGHCTCRSNEDRYASHETFVVCRLHPGRYHSRNFSDGGASTSAFGGATMIAGGSTPNLLSNKSLNKGDTGTIDKRNSFIDRLGLPEFVVDDEQDRHMDPQLGERDQQETVDNSNDLGRSTGTESLQDPLGLIVPSPQEPVNIGVAVSDDVNDSQNHDRPRSGYVQGEGSEYAFLYDRSLRPASSHSRGSRSPGPTLIQLEATSSTETQRPRGTTLHPNPPTTNNNPETRPEETDEDDMDIVDFESARSQLPPSSALFEGSGVDWSDVRSSASRPRSSTSRPSTSRNVSDSTTLSTDIYVEAPSRPLSGTGSGVAPQQDV</sequence>
<feature type="region of interest" description="Disordered" evidence="1">
    <location>
        <begin position="574"/>
        <end position="600"/>
    </location>
</feature>
<dbReference type="EMBL" id="NHTK01001298">
    <property type="protein sequence ID" value="PPR00704.1"/>
    <property type="molecule type" value="Genomic_DNA"/>
</dbReference>
<accession>A0A409YCJ0</accession>
<proteinExistence type="predicted"/>
<feature type="transmembrane region" description="Helical" evidence="2">
    <location>
        <begin position="376"/>
        <end position="399"/>
    </location>
</feature>
<feature type="compositionally biased region" description="Polar residues" evidence="1">
    <location>
        <begin position="819"/>
        <end position="830"/>
    </location>
</feature>
<feature type="region of interest" description="Disordered" evidence="1">
    <location>
        <begin position="60"/>
        <end position="79"/>
    </location>
</feature>
<protein>
    <submittedName>
        <fullName evidence="3">Uncharacterized protein</fullName>
    </submittedName>
</protein>
<feature type="compositionally biased region" description="Polar residues" evidence="1">
    <location>
        <begin position="905"/>
        <end position="914"/>
    </location>
</feature>
<dbReference type="InParanoid" id="A0A409YCJ0"/>
<feature type="compositionally biased region" description="Low complexity" evidence="1">
    <location>
        <begin position="1"/>
        <end position="16"/>
    </location>
</feature>
<gene>
    <name evidence="3" type="ORF">CVT24_000992</name>
</gene>
<comment type="caution">
    <text evidence="3">The sequence shown here is derived from an EMBL/GenBank/DDBJ whole genome shotgun (WGS) entry which is preliminary data.</text>
</comment>
<feature type="transmembrane region" description="Helical" evidence="2">
    <location>
        <begin position="155"/>
        <end position="181"/>
    </location>
</feature>
<reference evidence="3 4" key="1">
    <citation type="journal article" date="2018" name="Evol. Lett.">
        <title>Horizontal gene cluster transfer increased hallucinogenic mushroom diversity.</title>
        <authorList>
            <person name="Reynolds H.T."/>
            <person name="Vijayakumar V."/>
            <person name="Gluck-Thaler E."/>
            <person name="Korotkin H.B."/>
            <person name="Matheny P.B."/>
            <person name="Slot J.C."/>
        </authorList>
    </citation>
    <scope>NUCLEOTIDE SEQUENCE [LARGE SCALE GENOMIC DNA]</scope>
    <source>
        <strain evidence="3 4">2629</strain>
    </source>
</reference>
<name>A0A409YCJ0_9AGAR</name>
<feature type="compositionally biased region" description="Polar residues" evidence="1">
    <location>
        <begin position="728"/>
        <end position="744"/>
    </location>
</feature>
<dbReference type="AlphaFoldDB" id="A0A409YCJ0"/>
<feature type="compositionally biased region" description="Basic and acidic residues" evidence="1">
    <location>
        <begin position="717"/>
        <end position="726"/>
    </location>
</feature>
<keyword evidence="4" id="KW-1185">Reference proteome</keyword>
<evidence type="ECO:0000256" key="2">
    <source>
        <dbReference type="SAM" id="Phobius"/>
    </source>
</evidence>
<feature type="transmembrane region" description="Helical" evidence="2">
    <location>
        <begin position="270"/>
        <end position="296"/>
    </location>
</feature>
<feature type="compositionally biased region" description="Polar residues" evidence="1">
    <location>
        <begin position="674"/>
        <end position="687"/>
    </location>
</feature>
<feature type="compositionally biased region" description="Pro residues" evidence="1">
    <location>
        <begin position="101"/>
        <end position="121"/>
    </location>
</feature>
<feature type="compositionally biased region" description="Low complexity" evidence="1">
    <location>
        <begin position="202"/>
        <end position="218"/>
    </location>
</feature>
<keyword evidence="2" id="KW-0472">Membrane</keyword>
<feature type="region of interest" description="Disordered" evidence="1">
    <location>
        <begin position="767"/>
        <end position="786"/>
    </location>
</feature>